<evidence type="ECO:0000256" key="1">
    <source>
        <dbReference type="SAM" id="Phobius"/>
    </source>
</evidence>
<keyword evidence="1" id="KW-0472">Membrane</keyword>
<protein>
    <submittedName>
        <fullName evidence="2">Uncharacterized protein</fullName>
    </submittedName>
</protein>
<proteinExistence type="predicted"/>
<feature type="transmembrane region" description="Helical" evidence="1">
    <location>
        <begin position="6"/>
        <end position="27"/>
    </location>
</feature>
<accession>A0A6N3FHP4</accession>
<dbReference type="EMBL" id="CACRUX010000101">
    <property type="protein sequence ID" value="VYU51758.1"/>
    <property type="molecule type" value="Genomic_DNA"/>
</dbReference>
<dbReference type="AlphaFoldDB" id="A0A6N3FHP4"/>
<evidence type="ECO:0000313" key="2">
    <source>
        <dbReference type="EMBL" id="VYU51758.1"/>
    </source>
</evidence>
<organism evidence="2">
    <name type="scientific">Veillonella ratti</name>
    <dbReference type="NCBI Taxonomy" id="103892"/>
    <lineage>
        <taxon>Bacteria</taxon>
        <taxon>Bacillati</taxon>
        <taxon>Bacillota</taxon>
        <taxon>Negativicutes</taxon>
        <taxon>Veillonellales</taxon>
        <taxon>Veillonellaceae</taxon>
        <taxon>Veillonella</taxon>
    </lineage>
</organism>
<keyword evidence="1" id="KW-1133">Transmembrane helix</keyword>
<reference evidence="2" key="1">
    <citation type="submission" date="2019-11" db="EMBL/GenBank/DDBJ databases">
        <authorList>
            <person name="Feng L."/>
        </authorList>
    </citation>
    <scope>NUCLEOTIDE SEQUENCE</scope>
    <source>
        <strain evidence="2">VrattiLFYP33</strain>
    </source>
</reference>
<dbReference type="RefSeq" id="WP_021842621.1">
    <property type="nucleotide sequence ID" value="NZ_CACRUX010000101.1"/>
</dbReference>
<sequence>MENKKICYILYAAIAVALIVITTAFYINSKEKVEKPKVIPQSTMSNTVELAKEIKVTPKQAEEIVNVIPQSKPVITYTVVAPTVEKAAVKTAEAIKNKLPDIPKEATANTDRTVVVPNTDKQKVDVYKINLNKEHKIKAGVTVIDDKVYPTVGYQAGRVEGLVQFDGSKIKGATVMYTMAQW</sequence>
<keyword evidence="1" id="KW-0812">Transmembrane</keyword>
<gene>
    <name evidence="2" type="ORF">VRLFYP33_02336</name>
</gene>
<name>A0A6N3FHP4_9FIRM</name>